<comment type="caution">
    <text evidence="1">The sequence shown here is derived from an EMBL/GenBank/DDBJ whole genome shotgun (WGS) entry which is preliminary data.</text>
</comment>
<protein>
    <submittedName>
        <fullName evidence="1">Uncharacterized protein</fullName>
    </submittedName>
</protein>
<accession>A0A8S1VB57</accession>
<evidence type="ECO:0000313" key="1">
    <source>
        <dbReference type="EMBL" id="CAD8173765.1"/>
    </source>
</evidence>
<evidence type="ECO:0000313" key="2">
    <source>
        <dbReference type="Proteomes" id="UP000689195"/>
    </source>
</evidence>
<proteinExistence type="predicted"/>
<organism evidence="1 2">
    <name type="scientific">Paramecium pentaurelia</name>
    <dbReference type="NCBI Taxonomy" id="43138"/>
    <lineage>
        <taxon>Eukaryota</taxon>
        <taxon>Sar</taxon>
        <taxon>Alveolata</taxon>
        <taxon>Ciliophora</taxon>
        <taxon>Intramacronucleata</taxon>
        <taxon>Oligohymenophorea</taxon>
        <taxon>Peniculida</taxon>
        <taxon>Parameciidae</taxon>
        <taxon>Paramecium</taxon>
    </lineage>
</organism>
<reference evidence="1" key="1">
    <citation type="submission" date="2021-01" db="EMBL/GenBank/DDBJ databases">
        <authorList>
            <consortium name="Genoscope - CEA"/>
            <person name="William W."/>
        </authorList>
    </citation>
    <scope>NUCLEOTIDE SEQUENCE</scope>
</reference>
<keyword evidence="2" id="KW-1185">Reference proteome</keyword>
<dbReference type="AlphaFoldDB" id="A0A8S1VB57"/>
<gene>
    <name evidence="1" type="ORF">PPENT_87.1.T0600045</name>
</gene>
<sequence>MQLDHLLILQKEFQNYLGDNCSLYPITSVPLANLGNWQKIILKLELIFLLIQLKGNM</sequence>
<dbReference type="EMBL" id="CAJJDO010000060">
    <property type="protein sequence ID" value="CAD8173765.1"/>
    <property type="molecule type" value="Genomic_DNA"/>
</dbReference>
<dbReference type="Proteomes" id="UP000689195">
    <property type="component" value="Unassembled WGS sequence"/>
</dbReference>
<name>A0A8S1VB57_9CILI</name>